<evidence type="ECO:0000259" key="1">
    <source>
        <dbReference type="Pfam" id="PF05598"/>
    </source>
</evidence>
<dbReference type="PANTHER" id="PTHR33408">
    <property type="entry name" value="TRANSPOSASE"/>
    <property type="match status" value="1"/>
</dbReference>
<feature type="domain" description="Transposase InsH N-terminal" evidence="1">
    <location>
        <begin position="16"/>
        <end position="72"/>
    </location>
</feature>
<accession>A0A380G6U7</accession>
<gene>
    <name evidence="2" type="ORF">NCTC11048_01926</name>
</gene>
<dbReference type="STRING" id="1141106.GCA_000308095_02040"/>
<reference evidence="2 3" key="1">
    <citation type="submission" date="2018-06" db="EMBL/GenBank/DDBJ databases">
        <authorList>
            <consortium name="Pathogen Informatics"/>
            <person name="Doyle S."/>
        </authorList>
    </citation>
    <scope>NUCLEOTIDE SEQUENCE [LARGE SCALE GENOMIC DNA]</scope>
    <source>
        <strain evidence="3">NCTC 11048</strain>
    </source>
</reference>
<evidence type="ECO:0000313" key="2">
    <source>
        <dbReference type="EMBL" id="SUM46859.1"/>
    </source>
</evidence>
<name>A0A380G6U7_STAIN</name>
<dbReference type="Pfam" id="PF05598">
    <property type="entry name" value="DUF772"/>
    <property type="match status" value="1"/>
</dbReference>
<sequence>MYKNYNLFQLTLPIEIEMSFPENDVAFVINKLVESIPQEAFNSYYSQIGPSSSPQKMMLKIILYSYANSVFSG</sequence>
<protein>
    <submittedName>
        <fullName evidence="2">Transposase for IS1272</fullName>
    </submittedName>
</protein>
<dbReference type="AlphaFoldDB" id="A0A380G6U7"/>
<dbReference type="PANTHER" id="PTHR33408:SF2">
    <property type="entry name" value="TRANSPOSASE DDE DOMAIN-CONTAINING PROTEIN"/>
    <property type="match status" value="1"/>
</dbReference>
<evidence type="ECO:0000313" key="3">
    <source>
        <dbReference type="Proteomes" id="UP000255549"/>
    </source>
</evidence>
<proteinExistence type="predicted"/>
<dbReference type="EMBL" id="UHDP01000003">
    <property type="protein sequence ID" value="SUM46859.1"/>
    <property type="molecule type" value="Genomic_DNA"/>
</dbReference>
<organism evidence="2 3">
    <name type="scientific">Staphylococcus intermedius NCTC 11048</name>
    <dbReference type="NCBI Taxonomy" id="1141106"/>
    <lineage>
        <taxon>Bacteria</taxon>
        <taxon>Bacillati</taxon>
        <taxon>Bacillota</taxon>
        <taxon>Bacilli</taxon>
        <taxon>Bacillales</taxon>
        <taxon>Staphylococcaceae</taxon>
        <taxon>Staphylococcus</taxon>
        <taxon>Staphylococcus intermedius group</taxon>
    </lineage>
</organism>
<dbReference type="InterPro" id="IPR008490">
    <property type="entry name" value="Transposase_InsH_N"/>
</dbReference>
<dbReference type="Proteomes" id="UP000255549">
    <property type="component" value="Unassembled WGS sequence"/>
</dbReference>
<keyword evidence="3" id="KW-1185">Reference proteome</keyword>